<feature type="region of interest" description="Disordered" evidence="1">
    <location>
        <begin position="250"/>
        <end position="295"/>
    </location>
</feature>
<evidence type="ECO:0000256" key="1">
    <source>
        <dbReference type="SAM" id="MobiDB-lite"/>
    </source>
</evidence>
<protein>
    <submittedName>
        <fullName evidence="2">Uncharacterized protein</fullName>
    </submittedName>
</protein>
<name>A0A7J7VYY5_MYOMY</name>
<gene>
    <name evidence="2" type="ORF">mMyoMyo1_012210</name>
</gene>
<feature type="compositionally biased region" description="Low complexity" evidence="1">
    <location>
        <begin position="181"/>
        <end position="200"/>
    </location>
</feature>
<organism evidence="2 3">
    <name type="scientific">Myotis myotis</name>
    <name type="common">Greater mouse-eared bat</name>
    <name type="synonym">Vespertilio myotis</name>
    <dbReference type="NCBI Taxonomy" id="51298"/>
    <lineage>
        <taxon>Eukaryota</taxon>
        <taxon>Metazoa</taxon>
        <taxon>Chordata</taxon>
        <taxon>Craniata</taxon>
        <taxon>Vertebrata</taxon>
        <taxon>Euteleostomi</taxon>
        <taxon>Mammalia</taxon>
        <taxon>Eutheria</taxon>
        <taxon>Laurasiatheria</taxon>
        <taxon>Chiroptera</taxon>
        <taxon>Yangochiroptera</taxon>
        <taxon>Vespertilionidae</taxon>
        <taxon>Myotis</taxon>
    </lineage>
</organism>
<feature type="compositionally biased region" description="Basic and acidic residues" evidence="1">
    <location>
        <begin position="271"/>
        <end position="284"/>
    </location>
</feature>
<feature type="region of interest" description="Disordered" evidence="1">
    <location>
        <begin position="164"/>
        <end position="223"/>
    </location>
</feature>
<reference evidence="2 3" key="1">
    <citation type="journal article" date="2020" name="Nature">
        <title>Six reference-quality genomes reveal evolution of bat adaptations.</title>
        <authorList>
            <person name="Jebb D."/>
            <person name="Huang Z."/>
            <person name="Pippel M."/>
            <person name="Hughes G.M."/>
            <person name="Lavrichenko K."/>
            <person name="Devanna P."/>
            <person name="Winkler S."/>
            <person name="Jermiin L.S."/>
            <person name="Skirmuntt E.C."/>
            <person name="Katzourakis A."/>
            <person name="Burkitt-Gray L."/>
            <person name="Ray D.A."/>
            <person name="Sullivan K.A.M."/>
            <person name="Roscito J.G."/>
            <person name="Kirilenko B.M."/>
            <person name="Davalos L.M."/>
            <person name="Corthals A.P."/>
            <person name="Power M.L."/>
            <person name="Jones G."/>
            <person name="Ransome R.D."/>
            <person name="Dechmann D.K.N."/>
            <person name="Locatelli A.G."/>
            <person name="Puechmaille S.J."/>
            <person name="Fedrigo O."/>
            <person name="Jarvis E.D."/>
            <person name="Hiller M."/>
            <person name="Vernes S.C."/>
            <person name="Myers E.W."/>
            <person name="Teeling E.C."/>
        </authorList>
    </citation>
    <scope>NUCLEOTIDE SEQUENCE [LARGE SCALE GENOMIC DNA]</scope>
    <source>
        <strain evidence="2">MMyoMyo1</strain>
        <tissue evidence="2">Flight muscle</tissue>
    </source>
</reference>
<keyword evidence="3" id="KW-1185">Reference proteome</keyword>
<comment type="caution">
    <text evidence="2">The sequence shown here is derived from an EMBL/GenBank/DDBJ whole genome shotgun (WGS) entry which is preliminary data.</text>
</comment>
<feature type="compositionally biased region" description="Basic residues" evidence="1">
    <location>
        <begin position="112"/>
        <end position="124"/>
    </location>
</feature>
<feature type="region of interest" description="Disordered" evidence="1">
    <location>
        <begin position="97"/>
        <end position="145"/>
    </location>
</feature>
<accession>A0A7J7VYY5</accession>
<sequence>MERYRETIFPCLATVCSSHGRCRASVFPLPRHGHPCTAPSGHRGVPGDGFLRQRQSAAPPSRIPTVCYGKRAVPILRARRSRPLLFLPLSAEARARPGRRLRQADDPAGAHLRPRSSGPKRKPRMGTLCLYPLRRSRSGPRKTVSSSCSATLSACVWARGEGCGARASPGRSGGAGAGTDSPGRARAAPHSPSASLLTPPLSLPSPPTPPPRPSPSSLIGQRDKSFCGDGWALTSRAELSHLGIPGAVRMLPAAGSRRRGQQRAGPQPGGGEEHSASRWGDDSGRVSMEIPLGLA</sequence>
<proteinExistence type="predicted"/>
<dbReference type="EMBL" id="JABWUV010000009">
    <property type="protein sequence ID" value="KAF6330200.1"/>
    <property type="molecule type" value="Genomic_DNA"/>
</dbReference>
<dbReference type="Proteomes" id="UP000527355">
    <property type="component" value="Unassembled WGS sequence"/>
</dbReference>
<evidence type="ECO:0000313" key="3">
    <source>
        <dbReference type="Proteomes" id="UP000527355"/>
    </source>
</evidence>
<dbReference type="AlphaFoldDB" id="A0A7J7VYY5"/>
<evidence type="ECO:0000313" key="2">
    <source>
        <dbReference type="EMBL" id="KAF6330200.1"/>
    </source>
</evidence>
<feature type="compositionally biased region" description="Pro residues" evidence="1">
    <location>
        <begin position="201"/>
        <end position="214"/>
    </location>
</feature>